<keyword evidence="1" id="KW-0812">Transmembrane</keyword>
<dbReference type="InterPro" id="IPR043128">
    <property type="entry name" value="Rev_trsase/Diguanyl_cyclase"/>
</dbReference>
<keyword evidence="4" id="KW-1185">Reference proteome</keyword>
<feature type="domain" description="GGDEF" evidence="2">
    <location>
        <begin position="255"/>
        <end position="382"/>
    </location>
</feature>
<evidence type="ECO:0000256" key="1">
    <source>
        <dbReference type="SAM" id="Phobius"/>
    </source>
</evidence>
<dbReference type="SUPFAM" id="SSF55073">
    <property type="entry name" value="Nucleotide cyclase"/>
    <property type="match status" value="1"/>
</dbReference>
<feature type="transmembrane region" description="Helical" evidence="1">
    <location>
        <begin position="201"/>
        <end position="221"/>
    </location>
</feature>
<keyword evidence="1" id="KW-1133">Transmembrane helix</keyword>
<dbReference type="KEGG" id="ehl:EHLA_2088"/>
<dbReference type="InterPro" id="IPR000160">
    <property type="entry name" value="GGDEF_dom"/>
</dbReference>
<accession>A0A285PSX9</accession>
<dbReference type="NCBIfam" id="TIGR00254">
    <property type="entry name" value="GGDEF"/>
    <property type="match status" value="1"/>
</dbReference>
<dbReference type="EMBL" id="LT907978">
    <property type="protein sequence ID" value="SOB72721.1"/>
    <property type="molecule type" value="Genomic_DNA"/>
</dbReference>
<dbReference type="AlphaFoldDB" id="A0A285PSX9"/>
<feature type="transmembrane region" description="Helical" evidence="1">
    <location>
        <begin position="37"/>
        <end position="56"/>
    </location>
</feature>
<sequence length="382" mass="44056">MYAISYLELNICCLIIMMLILHKQVQGLDKRLTSQTFTELIVSAMVYVFLDMIYGLQQNAVIHLPVTVSKFVNVMMFVSLYSLTHLVFAFMECELGRTWVEDSKKRQLSLIPAVILTIMTICSLKWHFFFYVDAEGIFQRGSFYGVIIPFVYIYIFLVTLRIFTMFPQKKYYALRGKLEMIFGMVVFPVIAGILQMFFTEISIICFGLTLGIIQVFTAFLTNRITMDELTQINNRTKLMQYLEGYMERHTEGEETDLHFLMIDLDDFKQINDTYGHVEGDRALIRIAGVLKKTLAGHAGILARYGGDEFCIAGEMIQEDAERLIKNLYENLEKANKQAACPYDIGMSVGCAQFTKEVRTIPDLMNSADEDMYLRKEQKRTNL</sequence>
<gene>
    <name evidence="3" type="ORF">EHLA_2088</name>
</gene>
<keyword evidence="1" id="KW-0472">Membrane</keyword>
<feature type="transmembrane region" description="Helical" evidence="1">
    <location>
        <begin position="110"/>
        <end position="131"/>
    </location>
</feature>
<dbReference type="GO" id="GO:0043709">
    <property type="term" value="P:cell adhesion involved in single-species biofilm formation"/>
    <property type="evidence" value="ECO:0007669"/>
    <property type="project" value="TreeGrafter"/>
</dbReference>
<protein>
    <submittedName>
        <fullName evidence="3">GGDEF: diguanylate cyclase (GGDEF) domain</fullName>
    </submittedName>
</protein>
<dbReference type="GO" id="GO:1902201">
    <property type="term" value="P:negative regulation of bacterial-type flagellum-dependent cell motility"/>
    <property type="evidence" value="ECO:0007669"/>
    <property type="project" value="TreeGrafter"/>
</dbReference>
<name>A0A285PSX9_9FIRM</name>
<feature type="transmembrane region" description="Helical" evidence="1">
    <location>
        <begin position="71"/>
        <end position="90"/>
    </location>
</feature>
<evidence type="ECO:0000313" key="3">
    <source>
        <dbReference type="EMBL" id="SOB72721.1"/>
    </source>
</evidence>
<reference evidence="4" key="1">
    <citation type="submission" date="2017-09" db="EMBL/GenBank/DDBJ databases">
        <authorList>
            <person name="Shetty A S."/>
        </authorList>
    </citation>
    <scope>NUCLEOTIDE SEQUENCE [LARGE SCALE GENOMIC DNA]</scope>
</reference>
<feature type="transmembrane region" description="Helical" evidence="1">
    <location>
        <begin position="143"/>
        <end position="166"/>
    </location>
</feature>
<feature type="transmembrane region" description="Helical" evidence="1">
    <location>
        <begin position="178"/>
        <end position="195"/>
    </location>
</feature>
<organism evidence="3 4">
    <name type="scientific">Anaerobutyricum hallii</name>
    <dbReference type="NCBI Taxonomy" id="39488"/>
    <lineage>
        <taxon>Bacteria</taxon>
        <taxon>Bacillati</taxon>
        <taxon>Bacillota</taxon>
        <taxon>Clostridia</taxon>
        <taxon>Lachnospirales</taxon>
        <taxon>Lachnospiraceae</taxon>
        <taxon>Anaerobutyricum</taxon>
    </lineage>
</organism>
<dbReference type="Pfam" id="PF00990">
    <property type="entry name" value="GGDEF"/>
    <property type="match status" value="1"/>
</dbReference>
<dbReference type="CDD" id="cd01949">
    <property type="entry name" value="GGDEF"/>
    <property type="match status" value="1"/>
</dbReference>
<dbReference type="GO" id="GO:0052621">
    <property type="term" value="F:diguanylate cyclase activity"/>
    <property type="evidence" value="ECO:0007669"/>
    <property type="project" value="TreeGrafter"/>
</dbReference>
<dbReference type="InterPro" id="IPR050469">
    <property type="entry name" value="Diguanylate_Cyclase"/>
</dbReference>
<dbReference type="PROSITE" id="PS50887">
    <property type="entry name" value="GGDEF"/>
    <property type="match status" value="1"/>
</dbReference>
<dbReference type="PANTHER" id="PTHR45138:SF9">
    <property type="entry name" value="DIGUANYLATE CYCLASE DGCM-RELATED"/>
    <property type="match status" value="1"/>
</dbReference>
<dbReference type="Gene3D" id="3.30.70.270">
    <property type="match status" value="1"/>
</dbReference>
<feature type="transmembrane region" description="Helical" evidence="1">
    <location>
        <begin position="6"/>
        <end position="25"/>
    </location>
</feature>
<dbReference type="GO" id="GO:0005886">
    <property type="term" value="C:plasma membrane"/>
    <property type="evidence" value="ECO:0007669"/>
    <property type="project" value="TreeGrafter"/>
</dbReference>
<dbReference type="PANTHER" id="PTHR45138">
    <property type="entry name" value="REGULATORY COMPONENTS OF SENSORY TRANSDUCTION SYSTEM"/>
    <property type="match status" value="1"/>
</dbReference>
<proteinExistence type="predicted"/>
<evidence type="ECO:0000259" key="2">
    <source>
        <dbReference type="PROSITE" id="PS50887"/>
    </source>
</evidence>
<dbReference type="InterPro" id="IPR029787">
    <property type="entry name" value="Nucleotide_cyclase"/>
</dbReference>
<evidence type="ECO:0000313" key="4">
    <source>
        <dbReference type="Proteomes" id="UP000217549"/>
    </source>
</evidence>
<dbReference type="Proteomes" id="UP000217549">
    <property type="component" value="Chromosome I"/>
</dbReference>
<dbReference type="SMART" id="SM00267">
    <property type="entry name" value="GGDEF"/>
    <property type="match status" value="1"/>
</dbReference>